<evidence type="ECO:0000313" key="3">
    <source>
        <dbReference type="Proteomes" id="UP000716291"/>
    </source>
</evidence>
<keyword evidence="3" id="KW-1185">Reference proteome</keyword>
<reference evidence="2" key="1">
    <citation type="journal article" date="2020" name="Microb. Genom.">
        <title>Genetic diversity of clinical and environmental Mucorales isolates obtained from an investigation of mucormycosis cases among solid organ transplant recipients.</title>
        <authorList>
            <person name="Nguyen M.H."/>
            <person name="Kaul D."/>
            <person name="Muto C."/>
            <person name="Cheng S.J."/>
            <person name="Richter R.A."/>
            <person name="Bruno V.M."/>
            <person name="Liu G."/>
            <person name="Beyhan S."/>
            <person name="Sundermann A.J."/>
            <person name="Mounaud S."/>
            <person name="Pasculle A.W."/>
            <person name="Nierman W.C."/>
            <person name="Driscoll E."/>
            <person name="Cumbie R."/>
            <person name="Clancy C.J."/>
            <person name="Dupont C.L."/>
        </authorList>
    </citation>
    <scope>NUCLEOTIDE SEQUENCE</scope>
    <source>
        <strain evidence="2">GL11</strain>
    </source>
</reference>
<feature type="region of interest" description="Disordered" evidence="1">
    <location>
        <begin position="91"/>
        <end position="110"/>
    </location>
</feature>
<evidence type="ECO:0000256" key="1">
    <source>
        <dbReference type="SAM" id="MobiDB-lite"/>
    </source>
</evidence>
<feature type="region of interest" description="Disordered" evidence="1">
    <location>
        <begin position="53"/>
        <end position="78"/>
    </location>
</feature>
<dbReference type="EMBL" id="JAANQT010012783">
    <property type="protein sequence ID" value="KAG1273557.1"/>
    <property type="molecule type" value="Genomic_DNA"/>
</dbReference>
<protein>
    <submittedName>
        <fullName evidence="2">Uncharacterized protein</fullName>
    </submittedName>
</protein>
<dbReference type="Proteomes" id="UP000716291">
    <property type="component" value="Unassembled WGS sequence"/>
</dbReference>
<feature type="region of interest" description="Disordered" evidence="1">
    <location>
        <begin position="1"/>
        <end position="37"/>
    </location>
</feature>
<proteinExistence type="predicted"/>
<feature type="compositionally biased region" description="Polar residues" evidence="1">
    <location>
        <begin position="62"/>
        <end position="71"/>
    </location>
</feature>
<gene>
    <name evidence="2" type="ORF">G6F64_015328</name>
</gene>
<name>A0A9P6WSH6_RHIOR</name>
<accession>A0A9P6WSH6</accession>
<comment type="caution">
    <text evidence="2">The sequence shown here is derived from an EMBL/GenBank/DDBJ whole genome shotgun (WGS) entry which is preliminary data.</text>
</comment>
<sequence>MPMRAPRSLRSTAGSAFVTSTPSNRMAPPATTSGAGVSPMMARAAWVLPLPDSPTMPPISPGATSKDTPLTISRPPVPTVRVRFDTDTSALIARPSCGDRDGLAPHRPAG</sequence>
<dbReference type="AlphaFoldDB" id="A0A9P6WSH6"/>
<feature type="compositionally biased region" description="Polar residues" evidence="1">
    <location>
        <begin position="9"/>
        <end position="35"/>
    </location>
</feature>
<evidence type="ECO:0000313" key="2">
    <source>
        <dbReference type="EMBL" id="KAG1273557.1"/>
    </source>
</evidence>
<organism evidence="2 3">
    <name type="scientific">Rhizopus oryzae</name>
    <name type="common">Mucormycosis agent</name>
    <name type="synonym">Rhizopus arrhizus var. delemar</name>
    <dbReference type="NCBI Taxonomy" id="64495"/>
    <lineage>
        <taxon>Eukaryota</taxon>
        <taxon>Fungi</taxon>
        <taxon>Fungi incertae sedis</taxon>
        <taxon>Mucoromycota</taxon>
        <taxon>Mucoromycotina</taxon>
        <taxon>Mucoromycetes</taxon>
        <taxon>Mucorales</taxon>
        <taxon>Mucorineae</taxon>
        <taxon>Rhizopodaceae</taxon>
        <taxon>Rhizopus</taxon>
    </lineage>
</organism>